<dbReference type="GO" id="GO:0043590">
    <property type="term" value="C:bacterial nucleoid"/>
    <property type="evidence" value="ECO:0007669"/>
    <property type="project" value="UniProtKB-UniRule"/>
</dbReference>
<dbReference type="InterPro" id="IPR036894">
    <property type="entry name" value="YbaB-like_sf"/>
</dbReference>
<dbReference type="AlphaFoldDB" id="A0A519BII7"/>
<dbReference type="HAMAP" id="MF_00274">
    <property type="entry name" value="DNA_YbaB_EbfC"/>
    <property type="match status" value="1"/>
</dbReference>
<keyword evidence="1 2" id="KW-0238">DNA-binding</keyword>
<dbReference type="GO" id="GO:0005829">
    <property type="term" value="C:cytosol"/>
    <property type="evidence" value="ECO:0007669"/>
    <property type="project" value="TreeGrafter"/>
</dbReference>
<gene>
    <name evidence="4" type="ORF">EVJ46_02315</name>
</gene>
<keyword evidence="2" id="KW-0963">Cytoplasm</keyword>
<protein>
    <recommendedName>
        <fullName evidence="2">Nucleoid-associated protein EVJ46_02315</fullName>
    </recommendedName>
</protein>
<dbReference type="Pfam" id="PF02575">
    <property type="entry name" value="YbaB_DNA_bd"/>
    <property type="match status" value="1"/>
</dbReference>
<dbReference type="Proteomes" id="UP000316562">
    <property type="component" value="Unassembled WGS sequence"/>
</dbReference>
<dbReference type="NCBIfam" id="TIGR00103">
    <property type="entry name" value="DNA_YbaB_EbfC"/>
    <property type="match status" value="1"/>
</dbReference>
<dbReference type="PANTHER" id="PTHR33449">
    <property type="entry name" value="NUCLEOID-ASSOCIATED PROTEIN YBAB"/>
    <property type="match status" value="1"/>
</dbReference>
<dbReference type="Gene3D" id="3.30.1310.10">
    <property type="entry name" value="Nucleoid-associated protein YbaB-like domain"/>
    <property type="match status" value="1"/>
</dbReference>
<evidence type="ECO:0000256" key="1">
    <source>
        <dbReference type="ARBA" id="ARBA00023125"/>
    </source>
</evidence>
<dbReference type="InterPro" id="IPR004401">
    <property type="entry name" value="YbaB/EbfC"/>
</dbReference>
<feature type="coiled-coil region" evidence="3">
    <location>
        <begin position="5"/>
        <end position="32"/>
    </location>
</feature>
<accession>A0A519BII7</accession>
<evidence type="ECO:0000256" key="3">
    <source>
        <dbReference type="SAM" id="Coils"/>
    </source>
</evidence>
<evidence type="ECO:0000313" key="5">
    <source>
        <dbReference type="Proteomes" id="UP000316562"/>
    </source>
</evidence>
<dbReference type="GO" id="GO:0003677">
    <property type="term" value="F:DNA binding"/>
    <property type="evidence" value="ECO:0007669"/>
    <property type="project" value="UniProtKB-UniRule"/>
</dbReference>
<name>A0A519BII7_ACIG2</name>
<evidence type="ECO:0000256" key="2">
    <source>
        <dbReference type="HAMAP-Rule" id="MF_00274"/>
    </source>
</evidence>
<organism evidence="4 5">
    <name type="scientific">Acididesulfobacter guangdongensis</name>
    <dbReference type="NCBI Taxonomy" id="2597225"/>
    <lineage>
        <taxon>Bacteria</taxon>
        <taxon>Deltaproteobacteria</taxon>
        <taxon>Candidatus Acidulodesulfobacterales</taxon>
        <taxon>Candidatus Acididesulfobacter</taxon>
    </lineage>
</organism>
<reference evidence="4 5" key="1">
    <citation type="journal article" date="2019" name="ISME J.">
        <title>Insights into ecological role of a new deltaproteobacterial order Candidatus Acidulodesulfobacterales by metagenomics and metatranscriptomics.</title>
        <authorList>
            <person name="Tan S."/>
            <person name="Liu J."/>
            <person name="Fang Y."/>
            <person name="Hedlund B.P."/>
            <person name="Lian Z.H."/>
            <person name="Huang L.Y."/>
            <person name="Li J.T."/>
            <person name="Huang L.N."/>
            <person name="Li W.J."/>
            <person name="Jiang H.C."/>
            <person name="Dong H.L."/>
            <person name="Shu W.S."/>
        </authorList>
    </citation>
    <scope>NUCLEOTIDE SEQUENCE [LARGE SCALE GENOMIC DNA]</scope>
    <source>
        <strain evidence="4">AP2</strain>
    </source>
</reference>
<dbReference type="PANTHER" id="PTHR33449:SF1">
    <property type="entry name" value="NUCLEOID-ASSOCIATED PROTEIN YBAB"/>
    <property type="match status" value="1"/>
</dbReference>
<dbReference type="EMBL" id="SGBC01000001">
    <property type="protein sequence ID" value="RZD17088.1"/>
    <property type="molecule type" value="Genomic_DNA"/>
</dbReference>
<comment type="similarity">
    <text evidence="2">Belongs to the YbaB/EbfC family.</text>
</comment>
<keyword evidence="3" id="KW-0175">Coiled coil</keyword>
<comment type="caution">
    <text evidence="4">The sequence shown here is derived from an EMBL/GenBank/DDBJ whole genome shotgun (WGS) entry which is preliminary data.</text>
</comment>
<evidence type="ECO:0000313" key="4">
    <source>
        <dbReference type="EMBL" id="RZD17088.1"/>
    </source>
</evidence>
<comment type="function">
    <text evidence="2">Binds to DNA and alters its conformation. May be involved in regulation of gene expression, nucleoid organization and DNA protection.</text>
</comment>
<comment type="subunit">
    <text evidence="2">Homodimer.</text>
</comment>
<proteinExistence type="inferred from homology"/>
<dbReference type="SUPFAM" id="SSF82607">
    <property type="entry name" value="YbaB-like"/>
    <property type="match status" value="1"/>
</dbReference>
<comment type="subcellular location">
    <subcellularLocation>
        <location evidence="2">Cytoplasm</location>
        <location evidence="2">Nucleoid</location>
    </subcellularLocation>
</comment>
<sequence length="104" mass="11180">MSKNISGMLKQAQKLQSDMLKMQEELAEKVVEASSGGGMITSKVNGKQELISIDIDKTVVNPDDIEMLQDLIVASVNEALNKSKDLISGEMSKLTGGLNIPGLF</sequence>
<dbReference type="PIRSF" id="PIRSF004555">
    <property type="entry name" value="UCP004555"/>
    <property type="match status" value="1"/>
</dbReference>